<dbReference type="OrthoDB" id="45806at2"/>
<dbReference type="EMBL" id="AZRL01000022">
    <property type="protein sequence ID" value="PNR95131.1"/>
    <property type="molecule type" value="Genomic_DNA"/>
</dbReference>
<gene>
    <name evidence="1" type="ORF">X929_08525</name>
</gene>
<comment type="caution">
    <text evidence="1">The sequence shown here is derived from an EMBL/GenBank/DDBJ whole genome shotgun (WGS) entry which is preliminary data.</text>
</comment>
<evidence type="ECO:0000313" key="2">
    <source>
        <dbReference type="Proteomes" id="UP000236434"/>
    </source>
</evidence>
<dbReference type="AlphaFoldDB" id="A0A2K1NX62"/>
<evidence type="ECO:0008006" key="3">
    <source>
        <dbReference type="Google" id="ProtNLM"/>
    </source>
</evidence>
<evidence type="ECO:0000313" key="1">
    <source>
        <dbReference type="EMBL" id="PNR95131.1"/>
    </source>
</evidence>
<reference evidence="1 2" key="1">
    <citation type="submission" date="2013-12" db="EMBL/GenBank/DDBJ databases">
        <title>Comparative genomics of Petrotoga isolates.</title>
        <authorList>
            <person name="Nesbo C.L."/>
            <person name="Charchuk R."/>
            <person name="Chow K."/>
        </authorList>
    </citation>
    <scope>NUCLEOTIDE SEQUENCE [LARGE SCALE GENOMIC DNA]</scope>
    <source>
        <strain evidence="1 2">DSM 13574</strain>
    </source>
</reference>
<proteinExistence type="predicted"/>
<protein>
    <recommendedName>
        <fullName evidence="3">Outer membrane protein beta-barrel domain-containing protein</fullName>
    </recommendedName>
</protein>
<name>A0A2K1NX62_9BACT</name>
<dbReference type="RefSeq" id="WP_103067556.1">
    <property type="nucleotide sequence ID" value="NZ_AZRL01000022.1"/>
</dbReference>
<dbReference type="Proteomes" id="UP000236434">
    <property type="component" value="Unassembled WGS sequence"/>
</dbReference>
<sequence>MKKIFVVFFVLSLFVFTYSQTYYDVGFSLLNYPEGFKFAIRSGLESDSFNLDFDLSPNFEETFSLITITDVSAKIFDIYPNFFLDAGLLWVYGEDFPGTLAYGGFNLNFNNILAKLYVGYPFNNTDDPLNYFAIKIGYLVPKPADFIDDLKLNLRVVNGRIDFSIFLAEPF</sequence>
<organism evidence="1 2">
    <name type="scientific">Petrotoga olearia DSM 13574</name>
    <dbReference type="NCBI Taxonomy" id="1122955"/>
    <lineage>
        <taxon>Bacteria</taxon>
        <taxon>Thermotogati</taxon>
        <taxon>Thermotogota</taxon>
        <taxon>Thermotogae</taxon>
        <taxon>Petrotogales</taxon>
        <taxon>Petrotogaceae</taxon>
        <taxon>Petrotoga</taxon>
    </lineage>
</organism>
<accession>A0A2K1NX62</accession>